<gene>
    <name evidence="2" type="ORF">NTJ_09318</name>
</gene>
<dbReference type="Gene3D" id="3.30.720.220">
    <property type="match status" value="1"/>
</dbReference>
<accession>A0ABN7AWE2</accession>
<keyword evidence="1" id="KW-0812">Transmembrane</keyword>
<dbReference type="Pfam" id="PF05439">
    <property type="entry name" value="JTB"/>
    <property type="match status" value="1"/>
</dbReference>
<reference evidence="2 3" key="1">
    <citation type="submission" date="2023-09" db="EMBL/GenBank/DDBJ databases">
        <title>Nesidiocoris tenuis whole genome shotgun sequence.</title>
        <authorList>
            <person name="Shibata T."/>
            <person name="Shimoda M."/>
            <person name="Kobayashi T."/>
            <person name="Uehara T."/>
        </authorList>
    </citation>
    <scope>NUCLEOTIDE SEQUENCE [LARGE SCALE GENOMIC DNA]</scope>
    <source>
        <strain evidence="2 3">Japan</strain>
    </source>
</reference>
<dbReference type="InterPro" id="IPR008657">
    <property type="entry name" value="JTB"/>
</dbReference>
<protein>
    <submittedName>
        <fullName evidence="2">Jumping translocation breakpoint protein</fullName>
    </submittedName>
</protein>
<evidence type="ECO:0000313" key="3">
    <source>
        <dbReference type="Proteomes" id="UP001307889"/>
    </source>
</evidence>
<sequence length="158" mass="18035">MFDVYSKRRMLAAVIFLGGLTFIVLIFESHWAFEASSVTHFGNYSNLQKNASGNICKADEVVEVVEACHPCSDFEIASKSNKACLATHFKEAITCQKSGIKSYRSCEKVQWMEERKFWQFEFLIFVLALTSSASVVLRQKVLDQKHLRTLQRRLANSV</sequence>
<dbReference type="Proteomes" id="UP001307889">
    <property type="component" value="Chromosome 7"/>
</dbReference>
<evidence type="ECO:0000313" key="2">
    <source>
        <dbReference type="EMBL" id="BES96507.1"/>
    </source>
</evidence>
<name>A0ABN7AWE2_9HEMI</name>
<feature type="transmembrane region" description="Helical" evidence="1">
    <location>
        <begin position="117"/>
        <end position="137"/>
    </location>
</feature>
<dbReference type="PANTHER" id="PTHR13041:SF3">
    <property type="entry name" value="PROTEIN JTB"/>
    <property type="match status" value="1"/>
</dbReference>
<feature type="transmembrane region" description="Helical" evidence="1">
    <location>
        <begin position="12"/>
        <end position="33"/>
    </location>
</feature>
<keyword evidence="1" id="KW-1133">Transmembrane helix</keyword>
<dbReference type="PANTHER" id="PTHR13041">
    <property type="entry name" value="JTB PROTEIN-RELATED"/>
    <property type="match status" value="1"/>
</dbReference>
<evidence type="ECO:0000256" key="1">
    <source>
        <dbReference type="SAM" id="Phobius"/>
    </source>
</evidence>
<dbReference type="EMBL" id="AP028915">
    <property type="protein sequence ID" value="BES96507.1"/>
    <property type="molecule type" value="Genomic_DNA"/>
</dbReference>
<keyword evidence="1" id="KW-0472">Membrane</keyword>
<keyword evidence="3" id="KW-1185">Reference proteome</keyword>
<proteinExistence type="predicted"/>
<organism evidence="2 3">
    <name type="scientific">Nesidiocoris tenuis</name>
    <dbReference type="NCBI Taxonomy" id="355587"/>
    <lineage>
        <taxon>Eukaryota</taxon>
        <taxon>Metazoa</taxon>
        <taxon>Ecdysozoa</taxon>
        <taxon>Arthropoda</taxon>
        <taxon>Hexapoda</taxon>
        <taxon>Insecta</taxon>
        <taxon>Pterygota</taxon>
        <taxon>Neoptera</taxon>
        <taxon>Paraneoptera</taxon>
        <taxon>Hemiptera</taxon>
        <taxon>Heteroptera</taxon>
        <taxon>Panheteroptera</taxon>
        <taxon>Cimicomorpha</taxon>
        <taxon>Miridae</taxon>
        <taxon>Dicyphina</taxon>
        <taxon>Nesidiocoris</taxon>
    </lineage>
</organism>